<reference evidence="8 9" key="1">
    <citation type="journal article" date="2018" name="Mol. Plant">
        <title>The genome of Artemisia annua provides insight into the evolution of Asteraceae family and artemisinin biosynthesis.</title>
        <authorList>
            <person name="Shen Q."/>
            <person name="Zhang L."/>
            <person name="Liao Z."/>
            <person name="Wang S."/>
            <person name="Yan T."/>
            <person name="Shi P."/>
            <person name="Liu M."/>
            <person name="Fu X."/>
            <person name="Pan Q."/>
            <person name="Wang Y."/>
            <person name="Lv Z."/>
            <person name="Lu X."/>
            <person name="Zhang F."/>
            <person name="Jiang W."/>
            <person name="Ma Y."/>
            <person name="Chen M."/>
            <person name="Hao X."/>
            <person name="Li L."/>
            <person name="Tang Y."/>
            <person name="Lv G."/>
            <person name="Zhou Y."/>
            <person name="Sun X."/>
            <person name="Brodelius P.E."/>
            <person name="Rose J.K.C."/>
            <person name="Tang K."/>
        </authorList>
    </citation>
    <scope>NUCLEOTIDE SEQUENCE [LARGE SCALE GENOMIC DNA]</scope>
    <source>
        <strain evidence="9">cv. Huhao1</strain>
        <tissue evidence="8">Leaf</tissue>
    </source>
</reference>
<dbReference type="GO" id="GO:0005886">
    <property type="term" value="C:plasma membrane"/>
    <property type="evidence" value="ECO:0007669"/>
    <property type="project" value="TreeGrafter"/>
</dbReference>
<protein>
    <submittedName>
        <fullName evidence="8">Late embryogenesis abundant protein, LEA-14</fullName>
    </submittedName>
</protein>
<evidence type="ECO:0000256" key="1">
    <source>
        <dbReference type="ARBA" id="ARBA00004167"/>
    </source>
</evidence>
<dbReference type="EMBL" id="PKPP01010223">
    <property type="protein sequence ID" value="PWA46584.1"/>
    <property type="molecule type" value="Genomic_DNA"/>
</dbReference>
<comment type="subcellular location">
    <subcellularLocation>
        <location evidence="1">Membrane</location>
        <topology evidence="1">Single-pass membrane protein</topology>
    </subcellularLocation>
</comment>
<evidence type="ECO:0000256" key="2">
    <source>
        <dbReference type="ARBA" id="ARBA00022692"/>
    </source>
</evidence>
<dbReference type="STRING" id="35608.A0A2U1LC64"/>
<comment type="caution">
    <text evidence="8">The sequence shown here is derived from an EMBL/GenBank/DDBJ whole genome shotgun (WGS) entry which is preliminary data.</text>
</comment>
<dbReference type="InterPro" id="IPR044839">
    <property type="entry name" value="NDR1-like"/>
</dbReference>
<keyword evidence="3 6" id="KW-1133">Transmembrane helix</keyword>
<dbReference type="Pfam" id="PF03168">
    <property type="entry name" value="LEA_2"/>
    <property type="match status" value="1"/>
</dbReference>
<accession>A0A2U1LC64</accession>
<feature type="transmembrane region" description="Helical" evidence="6">
    <location>
        <begin position="70"/>
        <end position="96"/>
    </location>
</feature>
<gene>
    <name evidence="8" type="ORF">CTI12_AA507290</name>
</gene>
<keyword evidence="9" id="KW-1185">Reference proteome</keyword>
<dbReference type="PANTHER" id="PTHR31234">
    <property type="entry name" value="LATE EMBRYOGENESIS ABUNDANT (LEA) HYDROXYPROLINE-RICH GLYCOPROTEIN FAMILY"/>
    <property type="match status" value="1"/>
</dbReference>
<dbReference type="Gene3D" id="2.60.40.1820">
    <property type="match status" value="1"/>
</dbReference>
<evidence type="ECO:0000313" key="8">
    <source>
        <dbReference type="EMBL" id="PWA46584.1"/>
    </source>
</evidence>
<evidence type="ECO:0000259" key="7">
    <source>
        <dbReference type="Pfam" id="PF03168"/>
    </source>
</evidence>
<dbReference type="OrthoDB" id="1917746at2759"/>
<dbReference type="SUPFAM" id="SSF117070">
    <property type="entry name" value="LEA14-like"/>
    <property type="match status" value="1"/>
</dbReference>
<dbReference type="Proteomes" id="UP000245207">
    <property type="component" value="Unassembled WGS sequence"/>
</dbReference>
<dbReference type="PANTHER" id="PTHR31234:SF72">
    <property type="entry name" value="NDR1_HIN1-LIKE PROTEIN 6"/>
    <property type="match status" value="1"/>
</dbReference>
<evidence type="ECO:0000313" key="9">
    <source>
        <dbReference type="Proteomes" id="UP000245207"/>
    </source>
</evidence>
<evidence type="ECO:0000256" key="4">
    <source>
        <dbReference type="ARBA" id="ARBA00023136"/>
    </source>
</evidence>
<dbReference type="InterPro" id="IPR004864">
    <property type="entry name" value="LEA_2"/>
</dbReference>
<feature type="region of interest" description="Disordered" evidence="5">
    <location>
        <begin position="1"/>
        <end position="47"/>
    </location>
</feature>
<dbReference type="AlphaFoldDB" id="A0A2U1LC64"/>
<evidence type="ECO:0000256" key="5">
    <source>
        <dbReference type="SAM" id="MobiDB-lite"/>
    </source>
</evidence>
<evidence type="ECO:0000256" key="3">
    <source>
        <dbReference type="ARBA" id="ARBA00022989"/>
    </source>
</evidence>
<proteinExistence type="predicted"/>
<keyword evidence="4 6" id="KW-0472">Membrane</keyword>
<evidence type="ECO:0000256" key="6">
    <source>
        <dbReference type="SAM" id="Phobius"/>
    </source>
</evidence>
<organism evidence="8 9">
    <name type="scientific">Artemisia annua</name>
    <name type="common">Sweet wormwood</name>
    <dbReference type="NCBI Taxonomy" id="35608"/>
    <lineage>
        <taxon>Eukaryota</taxon>
        <taxon>Viridiplantae</taxon>
        <taxon>Streptophyta</taxon>
        <taxon>Embryophyta</taxon>
        <taxon>Tracheophyta</taxon>
        <taxon>Spermatophyta</taxon>
        <taxon>Magnoliopsida</taxon>
        <taxon>eudicotyledons</taxon>
        <taxon>Gunneridae</taxon>
        <taxon>Pentapetalae</taxon>
        <taxon>asterids</taxon>
        <taxon>campanulids</taxon>
        <taxon>Asterales</taxon>
        <taxon>Asteraceae</taxon>
        <taxon>Asteroideae</taxon>
        <taxon>Anthemideae</taxon>
        <taxon>Artemisiinae</taxon>
        <taxon>Artemisia</taxon>
    </lineage>
</organism>
<name>A0A2U1LC64_ARTAN</name>
<dbReference type="GO" id="GO:0098542">
    <property type="term" value="P:defense response to other organism"/>
    <property type="evidence" value="ECO:0007669"/>
    <property type="project" value="InterPro"/>
</dbReference>
<feature type="domain" description="Late embryogenesis abundant protein LEA-2 subgroup" evidence="7">
    <location>
        <begin position="129"/>
        <end position="216"/>
    </location>
</feature>
<sequence length="256" mass="28581">MADHQRIHPDPVQPVTDDLESQTKPTVPLVPRGSSKSDNANHVENFPPQHRTIPLHYSKPRKKRGCCCKFICWILFLIIVLVLSVGILAAIIYFGFDPKIPKYSVDGMRITRFSLDNDSSLYAQFNVNITARNPNTKIGIYYKSGSKLSVSYMGTHLCEGSLPVFYQGHKNTTLLDVALTGQTRDATGLMNSLLAQQQTGSVPLVLRVKVPVRIKLGNLKLPKWKPVVRCRLTVNSLSVDNAIRVTDSSCSFKFKL</sequence>
<keyword evidence="2 6" id="KW-0812">Transmembrane</keyword>